<gene>
    <name evidence="3" type="ORF">NK718_12385</name>
</gene>
<dbReference type="Proteomes" id="UP001205890">
    <property type="component" value="Unassembled WGS sequence"/>
</dbReference>
<evidence type="ECO:0000256" key="1">
    <source>
        <dbReference type="SAM" id="MobiDB-lite"/>
    </source>
</evidence>
<evidence type="ECO:0000313" key="4">
    <source>
        <dbReference type="Proteomes" id="UP001205890"/>
    </source>
</evidence>
<organism evidence="3 4">
    <name type="scientific">Alsobacter ponti</name>
    <dbReference type="NCBI Taxonomy" id="2962936"/>
    <lineage>
        <taxon>Bacteria</taxon>
        <taxon>Pseudomonadati</taxon>
        <taxon>Pseudomonadota</taxon>
        <taxon>Alphaproteobacteria</taxon>
        <taxon>Hyphomicrobiales</taxon>
        <taxon>Alsobacteraceae</taxon>
        <taxon>Alsobacter</taxon>
    </lineage>
</organism>
<accession>A0ABT1LCS8</accession>
<dbReference type="Pfam" id="PF13467">
    <property type="entry name" value="RHH_4"/>
    <property type="match status" value="1"/>
</dbReference>
<reference evidence="3 4" key="1">
    <citation type="submission" date="2022-07" db="EMBL/GenBank/DDBJ databases">
        <authorList>
            <person name="Li W.-J."/>
            <person name="Deng Q.-Q."/>
        </authorList>
    </citation>
    <scope>NUCLEOTIDE SEQUENCE [LARGE SCALE GENOMIC DNA]</scope>
    <source>
        <strain evidence="3 4">SYSU M60028</strain>
    </source>
</reference>
<evidence type="ECO:0000313" key="3">
    <source>
        <dbReference type="EMBL" id="MCP8939316.1"/>
    </source>
</evidence>
<feature type="region of interest" description="Disordered" evidence="1">
    <location>
        <begin position="1"/>
        <end position="20"/>
    </location>
</feature>
<dbReference type="InterPro" id="IPR027373">
    <property type="entry name" value="RHH_dom"/>
</dbReference>
<proteinExistence type="predicted"/>
<name>A0ABT1LCS8_9HYPH</name>
<sequence length="209" mass="22581">MSASPDPVPPPAEDPAGGPTAMRFRIFKRGGWRRAFRLEEVFWDVLGEAADAAQTKIGDYVKALVDEAEGTGVNQSSMLRVHAAQWLRERLRAVTVATQGREVLHAALQAPVPCFVISSSRALIHFNAEFSNYVIGRAQAANAEDVSKARLSLDAPVDRLIEVLSSPPGRVVICGFTIRTSAAIATGRAKVMLAQPSRKDMLVGYILAN</sequence>
<dbReference type="RefSeq" id="WP_254742574.1">
    <property type="nucleotide sequence ID" value="NZ_JANCLU010000011.1"/>
</dbReference>
<dbReference type="EMBL" id="JANCLU010000011">
    <property type="protein sequence ID" value="MCP8939316.1"/>
    <property type="molecule type" value="Genomic_DNA"/>
</dbReference>
<feature type="domain" description="Ribbon-helix-helix" evidence="2">
    <location>
        <begin position="31"/>
        <end position="86"/>
    </location>
</feature>
<evidence type="ECO:0000259" key="2">
    <source>
        <dbReference type="Pfam" id="PF13467"/>
    </source>
</evidence>
<comment type="caution">
    <text evidence="3">The sequence shown here is derived from an EMBL/GenBank/DDBJ whole genome shotgun (WGS) entry which is preliminary data.</text>
</comment>
<dbReference type="Gene3D" id="1.10.3990.20">
    <property type="entry name" value="protein bp1543"/>
    <property type="match status" value="1"/>
</dbReference>
<feature type="compositionally biased region" description="Pro residues" evidence="1">
    <location>
        <begin position="1"/>
        <end position="13"/>
    </location>
</feature>
<dbReference type="InterPro" id="IPR038268">
    <property type="entry name" value="RHH_sf"/>
</dbReference>
<protein>
    <submittedName>
        <fullName evidence="3">Ribbon-helix-helix domain-containing protein</fullName>
    </submittedName>
</protein>
<keyword evidence="4" id="KW-1185">Reference proteome</keyword>